<feature type="domain" description="Fibronectin type-III" evidence="1">
    <location>
        <begin position="353"/>
        <end position="439"/>
    </location>
</feature>
<dbReference type="Ensembl" id="ENSTRUT00000077718.1">
    <property type="protein sequence ID" value="ENSTRUP00000070239.1"/>
    <property type="gene ID" value="ENSTRUG00000033150.1"/>
</dbReference>
<proteinExistence type="predicted"/>
<reference evidence="2" key="3">
    <citation type="submission" date="2025-09" db="UniProtKB">
        <authorList>
            <consortium name="Ensembl"/>
        </authorList>
    </citation>
    <scope>IDENTIFICATION</scope>
</reference>
<dbReference type="GeneTree" id="ENSGT00940000157064"/>
<name>A0A674N939_TAKRU</name>
<organism evidence="2 3">
    <name type="scientific">Takifugu rubripes</name>
    <name type="common">Japanese pufferfish</name>
    <name type="synonym">Fugu rubripes</name>
    <dbReference type="NCBI Taxonomy" id="31033"/>
    <lineage>
        <taxon>Eukaryota</taxon>
        <taxon>Metazoa</taxon>
        <taxon>Chordata</taxon>
        <taxon>Craniata</taxon>
        <taxon>Vertebrata</taxon>
        <taxon>Euteleostomi</taxon>
        <taxon>Actinopterygii</taxon>
        <taxon>Neopterygii</taxon>
        <taxon>Teleostei</taxon>
        <taxon>Neoteleostei</taxon>
        <taxon>Acanthomorphata</taxon>
        <taxon>Eupercaria</taxon>
        <taxon>Tetraodontiformes</taxon>
        <taxon>Tetradontoidea</taxon>
        <taxon>Tetraodontidae</taxon>
        <taxon>Takifugu</taxon>
    </lineage>
</organism>
<dbReference type="SMART" id="SM00060">
    <property type="entry name" value="FN3"/>
    <property type="match status" value="4"/>
</dbReference>
<dbReference type="PANTHER" id="PTHR47135">
    <property type="entry name" value="FIBRONECTIN TYPE III DOMAIN-CONTAINING PROTEIN 7"/>
    <property type="match status" value="1"/>
</dbReference>
<sequence length="447" mass="46746">MDPCTPHNLSASVNCDMRIVSLSWDGRNGTNVYMVSAEAANRTTSLTTNGTTAHFSDLSCGQNYSLIVAPHSQYCPGTTGTPASIQTWPCPPVRISTRQDCLSALVEVAWEASNGSDFYTATIQTGDGISNVCMSDSNQCSVPGLICGRNFSVTVTASNQQCKINSSESTSLQSVPCAPTNISTVTNGTTNTALVSWSPSLGAVRYTVTAQSNLNNVSCQTSEVTCNLDTLTCGNSYSVQVVAMDDNCSSIPSQAQMVTTAPCPPQNVSVNVSCPSNDISISWNTTGAADHFLVSVIPDNGGASESCNTTNTACSIRNVTCGHTFSVHVTSVRGSSHSQHSQTISIQSAPCQPPGITGRLDCVTNSAWISWDAAAGADSYFVTAVGAEGSRANCSTSSNTTCEVEDLACGVLYNFSVVAKNSNCESQSSETITLETGNRLLTLYISS</sequence>
<dbReference type="Pfam" id="PF00041">
    <property type="entry name" value="fn3"/>
    <property type="match status" value="3"/>
</dbReference>
<evidence type="ECO:0000313" key="3">
    <source>
        <dbReference type="Proteomes" id="UP000005226"/>
    </source>
</evidence>
<dbReference type="CDD" id="cd00063">
    <property type="entry name" value="FN3"/>
    <property type="match status" value="2"/>
</dbReference>
<dbReference type="OMA" id="RWGSSET"/>
<evidence type="ECO:0000313" key="2">
    <source>
        <dbReference type="Ensembl" id="ENSTRUP00000070239.1"/>
    </source>
</evidence>
<dbReference type="InterPro" id="IPR003961">
    <property type="entry name" value="FN3_dom"/>
</dbReference>
<accession>A0A674N939</accession>
<evidence type="ECO:0000259" key="1">
    <source>
        <dbReference type="PROSITE" id="PS50853"/>
    </source>
</evidence>
<reference evidence="2 3" key="1">
    <citation type="journal article" date="2011" name="Genome Biol. Evol.">
        <title>Integration of the genetic map and genome assembly of fugu facilitates insights into distinct features of genome evolution in teleosts and mammals.</title>
        <authorList>
            <person name="Kai W."/>
            <person name="Kikuchi K."/>
            <person name="Tohari S."/>
            <person name="Chew A.K."/>
            <person name="Tay A."/>
            <person name="Fujiwara A."/>
            <person name="Hosoya S."/>
            <person name="Suetake H."/>
            <person name="Naruse K."/>
            <person name="Brenner S."/>
            <person name="Suzuki Y."/>
            <person name="Venkatesh B."/>
        </authorList>
    </citation>
    <scope>NUCLEOTIDE SEQUENCE [LARGE SCALE GENOMIC DNA]</scope>
</reference>
<dbReference type="AlphaFoldDB" id="A0A674N939"/>
<dbReference type="Gene3D" id="2.60.40.10">
    <property type="entry name" value="Immunoglobulins"/>
    <property type="match status" value="3"/>
</dbReference>
<feature type="domain" description="Fibronectin type-III" evidence="1">
    <location>
        <begin position="264"/>
        <end position="351"/>
    </location>
</feature>
<dbReference type="SUPFAM" id="SSF49265">
    <property type="entry name" value="Fibronectin type III"/>
    <property type="match status" value="3"/>
</dbReference>
<protein>
    <recommendedName>
        <fullName evidence="1">Fibronectin type-III domain-containing protein</fullName>
    </recommendedName>
</protein>
<dbReference type="PROSITE" id="PS50853">
    <property type="entry name" value="FN3"/>
    <property type="match status" value="3"/>
</dbReference>
<dbReference type="PANTHER" id="PTHR47135:SF4">
    <property type="match status" value="1"/>
</dbReference>
<reference evidence="2" key="2">
    <citation type="submission" date="2025-08" db="UniProtKB">
        <authorList>
            <consortium name="Ensembl"/>
        </authorList>
    </citation>
    <scope>IDENTIFICATION</scope>
</reference>
<keyword evidence="3" id="KW-1185">Reference proteome</keyword>
<feature type="domain" description="Fibronectin type-III" evidence="1">
    <location>
        <begin position="178"/>
        <end position="263"/>
    </location>
</feature>
<dbReference type="Proteomes" id="UP000005226">
    <property type="component" value="Chromosome 22"/>
</dbReference>
<dbReference type="InterPro" id="IPR036116">
    <property type="entry name" value="FN3_sf"/>
</dbReference>
<dbReference type="InParanoid" id="A0A674N939"/>
<dbReference type="InterPro" id="IPR013783">
    <property type="entry name" value="Ig-like_fold"/>
</dbReference>